<proteinExistence type="predicted"/>
<sequence length="225" mass="24644">MRGHSDRDGRDANQGMTTAASSSSDLIALIVVPSVFQDRDEFLWIFDSESSIELLRLILELAHVAVLIRLPCRVATLNISAPANPSAANSPGRDAVLGDNVCGREDVHDVVELDGESRMGDQPMLDRERAVRGADRHVRIGVVVVGRMTEATRNPMNHHGQPLAVDQEWMYHAVLRVLVVCKCVVGILFECGLSRGVFEALRNAFNEVRINSQLLAQGGGVKIDR</sequence>
<reference evidence="1 2" key="1">
    <citation type="journal article" date="2016" name="Mol. Biol. Evol.">
        <title>Comparative Genomics of Early-Diverging Mushroom-Forming Fungi Provides Insights into the Origins of Lignocellulose Decay Capabilities.</title>
        <authorList>
            <person name="Nagy L.G."/>
            <person name="Riley R."/>
            <person name="Tritt A."/>
            <person name="Adam C."/>
            <person name="Daum C."/>
            <person name="Floudas D."/>
            <person name="Sun H."/>
            <person name="Yadav J.S."/>
            <person name="Pangilinan J."/>
            <person name="Larsson K.H."/>
            <person name="Matsuura K."/>
            <person name="Barry K."/>
            <person name="Labutti K."/>
            <person name="Kuo R."/>
            <person name="Ohm R.A."/>
            <person name="Bhattacharya S.S."/>
            <person name="Shirouzu T."/>
            <person name="Yoshinaga Y."/>
            <person name="Martin F.M."/>
            <person name="Grigoriev I.V."/>
            <person name="Hibbett D.S."/>
        </authorList>
    </citation>
    <scope>NUCLEOTIDE SEQUENCE [LARGE SCALE GENOMIC DNA]</scope>
    <source>
        <strain evidence="1 2">HHB12733</strain>
    </source>
</reference>
<gene>
    <name evidence="1" type="ORF">CALCODRAFT_184105</name>
</gene>
<dbReference type="InParanoid" id="A0A165CAE5"/>
<evidence type="ECO:0000313" key="1">
    <source>
        <dbReference type="EMBL" id="KZT50490.1"/>
    </source>
</evidence>
<protein>
    <submittedName>
        <fullName evidence="1">Uncharacterized protein</fullName>
    </submittedName>
</protein>
<dbReference type="Proteomes" id="UP000076842">
    <property type="component" value="Unassembled WGS sequence"/>
</dbReference>
<keyword evidence="2" id="KW-1185">Reference proteome</keyword>
<dbReference type="AlphaFoldDB" id="A0A165CAE5"/>
<accession>A0A165CAE5</accession>
<name>A0A165CAE5_9BASI</name>
<organism evidence="1 2">
    <name type="scientific">Calocera cornea HHB12733</name>
    <dbReference type="NCBI Taxonomy" id="1353952"/>
    <lineage>
        <taxon>Eukaryota</taxon>
        <taxon>Fungi</taxon>
        <taxon>Dikarya</taxon>
        <taxon>Basidiomycota</taxon>
        <taxon>Agaricomycotina</taxon>
        <taxon>Dacrymycetes</taxon>
        <taxon>Dacrymycetales</taxon>
        <taxon>Dacrymycetaceae</taxon>
        <taxon>Calocera</taxon>
    </lineage>
</organism>
<dbReference type="EMBL" id="KV424169">
    <property type="protein sequence ID" value="KZT50490.1"/>
    <property type="molecule type" value="Genomic_DNA"/>
</dbReference>
<evidence type="ECO:0000313" key="2">
    <source>
        <dbReference type="Proteomes" id="UP000076842"/>
    </source>
</evidence>